<dbReference type="STRING" id="89065.SAMN05216605_12657"/>
<dbReference type="InterPro" id="IPR011010">
    <property type="entry name" value="DNA_brk_join_enz"/>
</dbReference>
<dbReference type="InterPro" id="IPR013762">
    <property type="entry name" value="Integrase-like_cat_sf"/>
</dbReference>
<dbReference type="SUPFAM" id="SSF56349">
    <property type="entry name" value="DNA breaking-rejoining enzymes"/>
    <property type="match status" value="1"/>
</dbReference>
<accession>A0A1G8SUF4</accession>
<dbReference type="RefSeq" id="WP_062384517.1">
    <property type="nucleotide sequence ID" value="NZ_BBQJ01000051.1"/>
</dbReference>
<feature type="region of interest" description="Disordered" evidence="2">
    <location>
        <begin position="1"/>
        <end position="22"/>
    </location>
</feature>
<evidence type="ECO:0000256" key="2">
    <source>
        <dbReference type="SAM" id="MobiDB-lite"/>
    </source>
</evidence>
<name>A0A1G8SUF4_9PSED</name>
<evidence type="ECO:0000313" key="3">
    <source>
        <dbReference type="EMBL" id="SDJ32856.1"/>
    </source>
</evidence>
<keyword evidence="1" id="KW-0233">DNA recombination</keyword>
<sequence length="722" mass="82796">MSRSKNTYKRRKRGALKRVDRSDPTGNLHALVERLKDCLPGLGVSHEWGESVWSLCPKLFALTGKHVETVSLNFDQSNDPVGMDNGWGDVARGLFVVRESESHKSISSHRTFVAVIACISSVAQGRHPERLTPAILDVACETIASNHSEGEAYKRQNMVCEVARRCSELGLCRVDLTGYRFHGHSRPNNYGGISDRRLDDPSIIYERPPRTLAESTFKVLGQLFQNVPRDHAYRVYLLIITVLICLGRRLSEVTLLPRQGLIKKPSGYYFRYLKLKAAYGSQQYQMVEMPVIPLVLPLLQKVLEELAECSHEVYACAEEMCRTNGPDLRFLEGIADEEPLYLTRLVEMGLPTSVFFTTSWFSQRGLVKRVSSDPERFRIRSCLLRRDVELYCQSHYQERMTRPLYVAGGQPFYIKDMLFLKWLGTSSGHYVRWISDTCTPTNFDKFLLQLASLCEKYASNQFDHKFTSHDFRHTMNDALDRGGLPDVMQTEYFGRKNPVDTKAYQHTSPEKKALEIRELIKLGQVGGKVAERYMRLPVDRREAFIASKVRAVHDLGNGMCFHAWESGPCERHLQCDGEGGCDLFAWMRQPADPAETMEELLHQAAHHLIQLEMGERVFPDSSEQRANWEYHICLKFQHLLERGAEMLPGFDYDKISEYINTGGFDKYLVPQLLENVGKGYELYMKCRESMYEDALDYERFIFKDAAKAVPYAPVRERPKQNG</sequence>
<dbReference type="GO" id="GO:0003677">
    <property type="term" value="F:DNA binding"/>
    <property type="evidence" value="ECO:0007669"/>
    <property type="project" value="InterPro"/>
</dbReference>
<evidence type="ECO:0000256" key="1">
    <source>
        <dbReference type="ARBA" id="ARBA00023172"/>
    </source>
</evidence>
<dbReference type="Gene3D" id="1.10.443.10">
    <property type="entry name" value="Intergrase catalytic core"/>
    <property type="match status" value="1"/>
</dbReference>
<protein>
    <submittedName>
        <fullName evidence="3">Uncharacterized protein</fullName>
    </submittedName>
</protein>
<dbReference type="OrthoDB" id="6725579at2"/>
<dbReference type="GO" id="GO:0006310">
    <property type="term" value="P:DNA recombination"/>
    <property type="evidence" value="ECO:0007669"/>
    <property type="project" value="UniProtKB-KW"/>
</dbReference>
<organism evidence="3 4">
    <name type="scientific">Pseudomonas abietaniphila</name>
    <dbReference type="NCBI Taxonomy" id="89065"/>
    <lineage>
        <taxon>Bacteria</taxon>
        <taxon>Pseudomonadati</taxon>
        <taxon>Pseudomonadota</taxon>
        <taxon>Gammaproteobacteria</taxon>
        <taxon>Pseudomonadales</taxon>
        <taxon>Pseudomonadaceae</taxon>
        <taxon>Pseudomonas</taxon>
    </lineage>
</organism>
<feature type="compositionally biased region" description="Basic residues" evidence="2">
    <location>
        <begin position="1"/>
        <end position="16"/>
    </location>
</feature>
<dbReference type="EMBL" id="FNCO01000026">
    <property type="protein sequence ID" value="SDJ32856.1"/>
    <property type="molecule type" value="Genomic_DNA"/>
</dbReference>
<reference evidence="4" key="1">
    <citation type="submission" date="2016-10" db="EMBL/GenBank/DDBJ databases">
        <authorList>
            <person name="Varghese N."/>
            <person name="Submissions S."/>
        </authorList>
    </citation>
    <scope>NUCLEOTIDE SEQUENCE [LARGE SCALE GENOMIC DNA]</scope>
    <source>
        <strain evidence="4">ATCC 700689</strain>
    </source>
</reference>
<dbReference type="Proteomes" id="UP000182894">
    <property type="component" value="Unassembled WGS sequence"/>
</dbReference>
<gene>
    <name evidence="3" type="ORF">SAMN05216605_12657</name>
</gene>
<dbReference type="GO" id="GO:0015074">
    <property type="term" value="P:DNA integration"/>
    <property type="evidence" value="ECO:0007669"/>
    <property type="project" value="InterPro"/>
</dbReference>
<dbReference type="AlphaFoldDB" id="A0A1G8SUF4"/>
<keyword evidence="4" id="KW-1185">Reference proteome</keyword>
<proteinExistence type="predicted"/>
<evidence type="ECO:0000313" key="4">
    <source>
        <dbReference type="Proteomes" id="UP000182894"/>
    </source>
</evidence>